<dbReference type="GO" id="GO:0005524">
    <property type="term" value="F:ATP binding"/>
    <property type="evidence" value="ECO:0007669"/>
    <property type="project" value="UniProtKB-UniRule"/>
</dbReference>
<name>A0A518DJ48_9BACT</name>
<dbReference type="EC" id="2.7.4.9" evidence="2 12"/>
<gene>
    <name evidence="12 14" type="primary">tmk</name>
    <name evidence="14" type="ORF">Pla175_49170</name>
</gene>
<dbReference type="PANTHER" id="PTHR10344">
    <property type="entry name" value="THYMIDYLATE KINASE"/>
    <property type="match status" value="1"/>
</dbReference>
<dbReference type="Gene3D" id="3.40.50.300">
    <property type="entry name" value="P-loop containing nucleotide triphosphate hydrolases"/>
    <property type="match status" value="1"/>
</dbReference>
<dbReference type="SUPFAM" id="SSF52540">
    <property type="entry name" value="P-loop containing nucleoside triphosphate hydrolases"/>
    <property type="match status" value="1"/>
</dbReference>
<accession>A0A518DJ48</accession>
<keyword evidence="6 12" id="KW-0547">Nucleotide-binding</keyword>
<reference evidence="14 15" key="1">
    <citation type="submission" date="2019-02" db="EMBL/GenBank/DDBJ databases">
        <title>Deep-cultivation of Planctomycetes and their phenomic and genomic characterization uncovers novel biology.</title>
        <authorList>
            <person name="Wiegand S."/>
            <person name="Jogler M."/>
            <person name="Boedeker C."/>
            <person name="Pinto D."/>
            <person name="Vollmers J."/>
            <person name="Rivas-Marin E."/>
            <person name="Kohn T."/>
            <person name="Peeters S.H."/>
            <person name="Heuer A."/>
            <person name="Rast P."/>
            <person name="Oberbeckmann S."/>
            <person name="Bunk B."/>
            <person name="Jeske O."/>
            <person name="Meyerdierks A."/>
            <person name="Storesund J.E."/>
            <person name="Kallscheuer N."/>
            <person name="Luecker S."/>
            <person name="Lage O.M."/>
            <person name="Pohl T."/>
            <person name="Merkel B.J."/>
            <person name="Hornburger P."/>
            <person name="Mueller R.-W."/>
            <person name="Bruemmer F."/>
            <person name="Labrenz M."/>
            <person name="Spormann A.M."/>
            <person name="Op den Camp H."/>
            <person name="Overmann J."/>
            <person name="Amann R."/>
            <person name="Jetten M.S.M."/>
            <person name="Mascher T."/>
            <person name="Medema M.H."/>
            <person name="Devos D.P."/>
            <person name="Kaster A.-K."/>
            <person name="Ovreas L."/>
            <person name="Rohde M."/>
            <person name="Galperin M.Y."/>
            <person name="Jogler C."/>
        </authorList>
    </citation>
    <scope>NUCLEOTIDE SEQUENCE [LARGE SCALE GENOMIC DNA]</scope>
    <source>
        <strain evidence="14 15">Pla175</strain>
    </source>
</reference>
<evidence type="ECO:0000256" key="6">
    <source>
        <dbReference type="ARBA" id="ARBA00022741"/>
    </source>
</evidence>
<dbReference type="GO" id="GO:0006233">
    <property type="term" value="P:dTDP biosynthetic process"/>
    <property type="evidence" value="ECO:0007669"/>
    <property type="project" value="InterPro"/>
</dbReference>
<dbReference type="CDD" id="cd01672">
    <property type="entry name" value="TMPK"/>
    <property type="match status" value="1"/>
</dbReference>
<evidence type="ECO:0000313" key="14">
    <source>
        <dbReference type="EMBL" id="QDU91488.1"/>
    </source>
</evidence>
<feature type="domain" description="Thymidylate kinase-like" evidence="13">
    <location>
        <begin position="5"/>
        <end position="193"/>
    </location>
</feature>
<dbReference type="Proteomes" id="UP000317429">
    <property type="component" value="Chromosome"/>
</dbReference>
<comment type="catalytic activity">
    <reaction evidence="10 12">
        <text>dTMP + ATP = dTDP + ADP</text>
        <dbReference type="Rhea" id="RHEA:13517"/>
        <dbReference type="ChEBI" id="CHEBI:30616"/>
        <dbReference type="ChEBI" id="CHEBI:58369"/>
        <dbReference type="ChEBI" id="CHEBI:63528"/>
        <dbReference type="ChEBI" id="CHEBI:456216"/>
        <dbReference type="EC" id="2.7.4.9"/>
    </reaction>
</comment>
<keyword evidence="4 12" id="KW-0808">Transferase</keyword>
<dbReference type="InterPro" id="IPR018094">
    <property type="entry name" value="Thymidylate_kinase"/>
</dbReference>
<evidence type="ECO:0000256" key="11">
    <source>
        <dbReference type="ARBA" id="ARBA00057735"/>
    </source>
</evidence>
<evidence type="ECO:0000256" key="1">
    <source>
        <dbReference type="ARBA" id="ARBA00009776"/>
    </source>
</evidence>
<sequence>MFFSFDGVDGAGKSTQLRLFCQWLRDQGRDVVECRDPGSTPLGERLREVLLHSGEETPIDRRAEMFLYMAARAQLVEQVIRPALEAGSVVVSDRYVLANIVYQAYAGGLGVETVRAVGEAAIAGVRPDCVFVLDLDPELADARIDRQRDRMEQAGAEFREKLRVGFLAEAALDPARLHVVSAAGAIEEVHAQIRQIASDSMASRRR</sequence>
<evidence type="ECO:0000256" key="9">
    <source>
        <dbReference type="ARBA" id="ARBA00029962"/>
    </source>
</evidence>
<dbReference type="GO" id="GO:0005829">
    <property type="term" value="C:cytosol"/>
    <property type="evidence" value="ECO:0007669"/>
    <property type="project" value="TreeGrafter"/>
</dbReference>
<evidence type="ECO:0000256" key="12">
    <source>
        <dbReference type="HAMAP-Rule" id="MF_00165"/>
    </source>
</evidence>
<evidence type="ECO:0000313" key="15">
    <source>
        <dbReference type="Proteomes" id="UP000317429"/>
    </source>
</evidence>
<keyword evidence="8 12" id="KW-0067">ATP-binding</keyword>
<dbReference type="RefSeq" id="WP_145291646.1">
    <property type="nucleotide sequence ID" value="NZ_CP036291.1"/>
</dbReference>
<dbReference type="HAMAP" id="MF_00165">
    <property type="entry name" value="Thymidylate_kinase"/>
    <property type="match status" value="1"/>
</dbReference>
<dbReference type="KEGG" id="pnd:Pla175_49170"/>
<dbReference type="GO" id="GO:0006227">
    <property type="term" value="P:dUDP biosynthetic process"/>
    <property type="evidence" value="ECO:0007669"/>
    <property type="project" value="TreeGrafter"/>
</dbReference>
<dbReference type="GO" id="GO:0006235">
    <property type="term" value="P:dTTP biosynthetic process"/>
    <property type="evidence" value="ECO:0007669"/>
    <property type="project" value="UniProtKB-UniRule"/>
</dbReference>
<dbReference type="Pfam" id="PF02223">
    <property type="entry name" value="Thymidylate_kin"/>
    <property type="match status" value="1"/>
</dbReference>
<dbReference type="FunFam" id="3.40.50.300:FF:000225">
    <property type="entry name" value="Thymidylate kinase"/>
    <property type="match status" value="1"/>
</dbReference>
<organism evidence="14 15">
    <name type="scientific">Pirellulimonas nuda</name>
    <dbReference type="NCBI Taxonomy" id="2528009"/>
    <lineage>
        <taxon>Bacteria</taxon>
        <taxon>Pseudomonadati</taxon>
        <taxon>Planctomycetota</taxon>
        <taxon>Planctomycetia</taxon>
        <taxon>Pirellulales</taxon>
        <taxon>Lacipirellulaceae</taxon>
        <taxon>Pirellulimonas</taxon>
    </lineage>
</organism>
<evidence type="ECO:0000256" key="3">
    <source>
        <dbReference type="ARBA" id="ARBA00017144"/>
    </source>
</evidence>
<evidence type="ECO:0000256" key="2">
    <source>
        <dbReference type="ARBA" id="ARBA00012980"/>
    </source>
</evidence>
<keyword evidence="5 12" id="KW-0545">Nucleotide biosynthesis</keyword>
<dbReference type="OrthoDB" id="9774907at2"/>
<evidence type="ECO:0000256" key="10">
    <source>
        <dbReference type="ARBA" id="ARBA00048743"/>
    </source>
</evidence>
<comment type="function">
    <text evidence="11 12">Phosphorylation of dTMP to form dTDP in both de novo and salvage pathways of dTTP synthesis.</text>
</comment>
<evidence type="ECO:0000256" key="4">
    <source>
        <dbReference type="ARBA" id="ARBA00022679"/>
    </source>
</evidence>
<dbReference type="InterPro" id="IPR039430">
    <property type="entry name" value="Thymidylate_kin-like_dom"/>
</dbReference>
<evidence type="ECO:0000256" key="8">
    <source>
        <dbReference type="ARBA" id="ARBA00022840"/>
    </source>
</evidence>
<dbReference type="GO" id="GO:0004798">
    <property type="term" value="F:dTMP kinase activity"/>
    <property type="evidence" value="ECO:0007669"/>
    <property type="project" value="UniProtKB-UniRule"/>
</dbReference>
<keyword evidence="15" id="KW-1185">Reference proteome</keyword>
<feature type="binding site" evidence="12">
    <location>
        <begin position="7"/>
        <end position="14"/>
    </location>
    <ligand>
        <name>ATP</name>
        <dbReference type="ChEBI" id="CHEBI:30616"/>
    </ligand>
</feature>
<dbReference type="EMBL" id="CP036291">
    <property type="protein sequence ID" value="QDU91488.1"/>
    <property type="molecule type" value="Genomic_DNA"/>
</dbReference>
<keyword evidence="7 12" id="KW-0418">Kinase</keyword>
<dbReference type="NCBIfam" id="TIGR00041">
    <property type="entry name" value="DTMP_kinase"/>
    <property type="match status" value="1"/>
</dbReference>
<evidence type="ECO:0000256" key="7">
    <source>
        <dbReference type="ARBA" id="ARBA00022777"/>
    </source>
</evidence>
<evidence type="ECO:0000256" key="5">
    <source>
        <dbReference type="ARBA" id="ARBA00022727"/>
    </source>
</evidence>
<dbReference type="AlphaFoldDB" id="A0A518DJ48"/>
<proteinExistence type="inferred from homology"/>
<comment type="similarity">
    <text evidence="1 12">Belongs to the thymidylate kinase family.</text>
</comment>
<dbReference type="PANTHER" id="PTHR10344:SF4">
    <property type="entry name" value="UMP-CMP KINASE 2, MITOCHONDRIAL"/>
    <property type="match status" value="1"/>
</dbReference>
<dbReference type="InterPro" id="IPR027417">
    <property type="entry name" value="P-loop_NTPase"/>
</dbReference>
<protein>
    <recommendedName>
        <fullName evidence="3 12">Thymidylate kinase</fullName>
        <ecNumber evidence="2 12">2.7.4.9</ecNumber>
    </recommendedName>
    <alternativeName>
        <fullName evidence="9 12">dTMP kinase</fullName>
    </alternativeName>
</protein>
<evidence type="ECO:0000259" key="13">
    <source>
        <dbReference type="Pfam" id="PF02223"/>
    </source>
</evidence>